<dbReference type="Proteomes" id="UP000009026">
    <property type="component" value="Chromosome"/>
</dbReference>
<evidence type="ECO:0000313" key="2">
    <source>
        <dbReference type="Proteomes" id="UP000009026"/>
    </source>
</evidence>
<dbReference type="OrthoDB" id="5506216at2"/>
<sequence length="299" mass="33271">MPDARTILSDLRTWHPRLPHHLAGPLEGPTATGDALLYGVSGYADETLFLYGYCVGEEEHCFFYDTPWDELHRALGGGHPPEWYDGLEMPCPFRVRYAVAAPSRHEILDAPLSEMMTRPLRYVGTRPAVPRLLTAGAEAVLRDIEDWEPRLRYLRRGHLLESGDAPKADAWTQAVARFGGLVGHGDATFAHYRYEAGGRAHVFAVKCQPPLARMTPSDHAPFTSRKQRREHLALARRQEQGFRLLEPGQLLQVKFNPADPGAHVLGPVLTPAGPQPFELAPGVVAHQLEPVEVPRRRAA</sequence>
<dbReference type="eggNOG" id="ENOG5032JFY">
    <property type="taxonomic scope" value="Bacteria"/>
</dbReference>
<dbReference type="EMBL" id="CP012109">
    <property type="protein sequence ID" value="AKQ68416.1"/>
    <property type="molecule type" value="Genomic_DNA"/>
</dbReference>
<reference evidence="1 2" key="1">
    <citation type="journal article" date="2016" name="PLoS ONE">
        <title>Complete Genome Sequence and Comparative Genomics of a Novel Myxobacterium Myxococcus hansupus.</title>
        <authorList>
            <person name="Sharma G."/>
            <person name="Narwani T."/>
            <person name="Subramanian S."/>
        </authorList>
    </citation>
    <scope>NUCLEOTIDE SEQUENCE [LARGE SCALE GENOMIC DNA]</scope>
    <source>
        <strain evidence="2">mixupus</strain>
    </source>
</reference>
<dbReference type="PATRIC" id="fig|1297742.4.peg.5414"/>
<organism evidence="1 2">
    <name type="scientific">Pseudomyxococcus hansupus</name>
    <dbReference type="NCBI Taxonomy" id="1297742"/>
    <lineage>
        <taxon>Bacteria</taxon>
        <taxon>Pseudomonadati</taxon>
        <taxon>Myxococcota</taxon>
        <taxon>Myxococcia</taxon>
        <taxon>Myxococcales</taxon>
        <taxon>Cystobacterineae</taxon>
        <taxon>Myxococcaceae</taxon>
        <taxon>Pseudomyxococcus</taxon>
    </lineage>
</organism>
<accession>A0A0H4WYB7</accession>
<protein>
    <submittedName>
        <fullName evidence="1">Uncharacterized protein</fullName>
    </submittedName>
</protein>
<dbReference type="AlphaFoldDB" id="A0A0H4WYB7"/>
<gene>
    <name evidence="1" type="ORF">A176_005328</name>
</gene>
<keyword evidence="2" id="KW-1185">Reference proteome</keyword>
<evidence type="ECO:0000313" key="1">
    <source>
        <dbReference type="EMBL" id="AKQ68416.1"/>
    </source>
</evidence>
<dbReference type="STRING" id="1297742.A176_005328"/>
<name>A0A0H4WYB7_9BACT</name>
<proteinExistence type="predicted"/>
<dbReference type="RefSeq" id="WP_002639284.1">
    <property type="nucleotide sequence ID" value="NZ_CP012109.1"/>
</dbReference>
<dbReference type="KEGG" id="mym:A176_005328"/>